<accession>A0AAE3LGG9</accession>
<feature type="region of interest" description="Disordered" evidence="1">
    <location>
        <begin position="1"/>
        <end position="27"/>
    </location>
</feature>
<feature type="compositionally biased region" description="Basic and acidic residues" evidence="1">
    <location>
        <begin position="1"/>
        <end position="11"/>
    </location>
</feature>
<dbReference type="AlphaFoldDB" id="A0AAE3LGG9"/>
<evidence type="ECO:0000313" key="4">
    <source>
        <dbReference type="Proteomes" id="UP001208186"/>
    </source>
</evidence>
<keyword evidence="4" id="KW-1185">Reference proteome</keyword>
<dbReference type="Proteomes" id="UP001209746">
    <property type="component" value="Unassembled WGS sequence"/>
</dbReference>
<proteinExistence type="predicted"/>
<dbReference type="EMBL" id="JAOPKC010000001">
    <property type="protein sequence ID" value="MCU4716801.1"/>
    <property type="molecule type" value="Genomic_DNA"/>
</dbReference>
<reference evidence="3" key="1">
    <citation type="submission" date="2023-02" db="EMBL/GenBank/DDBJ databases">
        <title>Enrichment on poylsaccharides allowed isolation of novel metabolic and taxonomic groups of Haloarchaea.</title>
        <authorList>
            <person name="Sorokin D.Y."/>
            <person name="Elcheninov A.G."/>
            <person name="Khizhniak T.V."/>
            <person name="Kolganova T.V."/>
            <person name="Kublanov I.V."/>
        </authorList>
    </citation>
    <scope>NUCLEOTIDE SEQUENCE</scope>
    <source>
        <strain evidence="2 4">HArc-curdl5-1</strain>
        <strain evidence="3">HArc-curdl7</strain>
    </source>
</reference>
<protein>
    <submittedName>
        <fullName evidence="3">Uncharacterized protein</fullName>
    </submittedName>
</protein>
<evidence type="ECO:0000313" key="3">
    <source>
        <dbReference type="EMBL" id="MCU4725594.1"/>
    </source>
</evidence>
<dbReference type="EMBL" id="JAOPKD010000001">
    <property type="protein sequence ID" value="MCU4725594.1"/>
    <property type="molecule type" value="Genomic_DNA"/>
</dbReference>
<dbReference type="RefSeq" id="WP_315907562.1">
    <property type="nucleotide sequence ID" value="NZ_JAOPKC010000001.1"/>
</dbReference>
<organism evidence="3 5">
    <name type="scientific">Halapricum hydrolyticum</name>
    <dbReference type="NCBI Taxonomy" id="2979991"/>
    <lineage>
        <taxon>Archaea</taxon>
        <taxon>Methanobacteriati</taxon>
        <taxon>Methanobacteriota</taxon>
        <taxon>Stenosarchaea group</taxon>
        <taxon>Halobacteria</taxon>
        <taxon>Halobacteriales</taxon>
        <taxon>Haloarculaceae</taxon>
        <taxon>Halapricum</taxon>
    </lineage>
</organism>
<sequence>MATENISDRTDVSPQQEPAPTPLLSAAEIPVSERPCYALDESRLYALDEVASRIAETAPGSPTDHLTGKVGEQVFANYVGIDGCVDTEIYADGGDGGVDLIYRGATVDVKTVGQHRPDPALTVDAYEPLRADYYVLASRIGPTDVRLVGYAPRSFVANAPIRDHDSDPYHIVDQRYLFPLPRL</sequence>
<gene>
    <name evidence="3" type="ORF">OB914_01205</name>
    <name evidence="2" type="ORF">OB916_01815</name>
</gene>
<evidence type="ECO:0000256" key="1">
    <source>
        <dbReference type="SAM" id="MobiDB-lite"/>
    </source>
</evidence>
<evidence type="ECO:0000313" key="5">
    <source>
        <dbReference type="Proteomes" id="UP001209746"/>
    </source>
</evidence>
<evidence type="ECO:0000313" key="2">
    <source>
        <dbReference type="EMBL" id="MCU4716801.1"/>
    </source>
</evidence>
<comment type="caution">
    <text evidence="3">The sequence shown here is derived from an EMBL/GenBank/DDBJ whole genome shotgun (WGS) entry which is preliminary data.</text>
</comment>
<name>A0AAE3LGG9_9EURY</name>
<dbReference type="Proteomes" id="UP001208186">
    <property type="component" value="Unassembled WGS sequence"/>
</dbReference>